<dbReference type="PANTHER" id="PTHR31923:SF4">
    <property type="entry name" value="BSD DOMAIN-CONTAINING PROTEIN"/>
    <property type="match status" value="1"/>
</dbReference>
<dbReference type="PANTHER" id="PTHR31923">
    <property type="entry name" value="BSD DOMAIN-CONTAINING PROTEIN"/>
    <property type="match status" value="1"/>
</dbReference>
<dbReference type="InParanoid" id="A0A804IED5"/>
<dbReference type="InterPro" id="IPR005607">
    <property type="entry name" value="BSD_dom"/>
</dbReference>
<dbReference type="SUPFAM" id="SSF140383">
    <property type="entry name" value="BSD domain-like"/>
    <property type="match status" value="1"/>
</dbReference>
<sequence>MAARGFRGVKDDLSELGRCVLDIACFLGPIAPPPRQESPPSSPRLATPPPPPQKPRPSARALSGILSDLGDDGGVFRSDPSRLSRSSPDRDRRSTDRAGGVRTIRVSAEVLEFVGHIIKRPELWLDFPVSVDEEFHMSHTQREHVSTVEDCIPDLLSLRISLCPTYMSEESFWRIYFALLHPRLSKHDSELLATHRIFDSFCTMEKERHSGLVTRWQNLYSESISSLKSETCVSIQQEDINETWEDASITRTGSQQSIYQWCEVPEAKNTPTDATRLGFNDISVDASEGNVFVMVNHMDSFLAAEQVVHSPCSSRRKHVSSGEEEMAKSKMPSDEEYDDWQAVEDSDFTTFSSPNILSNFDIPSFTALCDSIQIESRW</sequence>
<reference evidence="3" key="1">
    <citation type="submission" date="2021-03" db="EMBL/GenBank/DDBJ databases">
        <authorList>
            <consortium name="Genoscope - CEA"/>
            <person name="William W."/>
        </authorList>
    </citation>
    <scope>NUCLEOTIDE SEQUENCE</scope>
    <source>
        <strain evidence="3">Doubled-haploid Pahang</strain>
    </source>
</reference>
<evidence type="ECO:0000313" key="4">
    <source>
        <dbReference type="EnsemblPlants" id="Ma03_p20650.1"/>
    </source>
</evidence>
<dbReference type="Gramene" id="Ma03_t20650.1">
    <property type="protein sequence ID" value="Ma03_p20650.1"/>
    <property type="gene ID" value="Ma03_g20650"/>
</dbReference>
<protein>
    <submittedName>
        <fullName evidence="3">(wild Malaysian banana) hypothetical protein</fullName>
    </submittedName>
</protein>
<dbReference type="PROSITE" id="PS50858">
    <property type="entry name" value="BSD"/>
    <property type="match status" value="1"/>
</dbReference>
<organism evidence="4 5">
    <name type="scientific">Musa acuminata subsp. malaccensis</name>
    <name type="common">Wild banana</name>
    <name type="synonym">Musa malaccensis</name>
    <dbReference type="NCBI Taxonomy" id="214687"/>
    <lineage>
        <taxon>Eukaryota</taxon>
        <taxon>Viridiplantae</taxon>
        <taxon>Streptophyta</taxon>
        <taxon>Embryophyta</taxon>
        <taxon>Tracheophyta</taxon>
        <taxon>Spermatophyta</taxon>
        <taxon>Magnoliopsida</taxon>
        <taxon>Liliopsida</taxon>
        <taxon>Zingiberales</taxon>
        <taxon>Musaceae</taxon>
        <taxon>Musa</taxon>
    </lineage>
</organism>
<feature type="compositionally biased region" description="Basic and acidic residues" evidence="1">
    <location>
        <begin position="79"/>
        <end position="96"/>
    </location>
</feature>
<dbReference type="EnsemblPlants" id="Ma03_t20650.1">
    <property type="protein sequence ID" value="Ma03_p20650.1"/>
    <property type="gene ID" value="Ma03_g20650"/>
</dbReference>
<feature type="region of interest" description="Disordered" evidence="1">
    <location>
        <begin position="314"/>
        <end position="337"/>
    </location>
</feature>
<dbReference type="Gene3D" id="1.10.3970.10">
    <property type="entry name" value="BSD domain"/>
    <property type="match status" value="1"/>
</dbReference>
<dbReference type="Pfam" id="PF03909">
    <property type="entry name" value="BSD"/>
    <property type="match status" value="1"/>
</dbReference>
<feature type="compositionally biased region" description="Pro residues" evidence="1">
    <location>
        <begin position="30"/>
        <end position="55"/>
    </location>
</feature>
<proteinExistence type="predicted"/>
<evidence type="ECO:0000313" key="3">
    <source>
        <dbReference type="EMBL" id="CAG1850791.1"/>
    </source>
</evidence>
<reference evidence="4" key="2">
    <citation type="submission" date="2021-05" db="UniProtKB">
        <authorList>
            <consortium name="EnsemblPlants"/>
        </authorList>
    </citation>
    <scope>IDENTIFICATION</scope>
    <source>
        <strain evidence="4">subsp. malaccensis</strain>
    </source>
</reference>
<keyword evidence="5" id="KW-1185">Reference proteome</keyword>
<accession>A0A804IED5</accession>
<evidence type="ECO:0000259" key="2">
    <source>
        <dbReference type="PROSITE" id="PS50858"/>
    </source>
</evidence>
<dbReference type="Proteomes" id="UP000012960">
    <property type="component" value="Unplaced"/>
</dbReference>
<evidence type="ECO:0000313" key="5">
    <source>
        <dbReference type="Proteomes" id="UP000012960"/>
    </source>
</evidence>
<gene>
    <name evidence="3" type="ORF">GSMUA_197750.1</name>
</gene>
<dbReference type="AlphaFoldDB" id="A0A804IED5"/>
<dbReference type="InterPro" id="IPR035925">
    <property type="entry name" value="BSD_dom_sf"/>
</dbReference>
<name>A0A804IED5_MUSAM</name>
<dbReference type="SMART" id="SM00751">
    <property type="entry name" value="BSD"/>
    <property type="match status" value="1"/>
</dbReference>
<feature type="domain" description="BSD" evidence="2">
    <location>
        <begin position="132"/>
        <end position="184"/>
    </location>
</feature>
<feature type="region of interest" description="Disordered" evidence="1">
    <location>
        <begin position="30"/>
        <end position="99"/>
    </location>
</feature>
<evidence type="ECO:0000256" key="1">
    <source>
        <dbReference type="SAM" id="MobiDB-lite"/>
    </source>
</evidence>
<dbReference type="EMBL" id="HG996468">
    <property type="protein sequence ID" value="CAG1850791.1"/>
    <property type="molecule type" value="Genomic_DNA"/>
</dbReference>
<feature type="compositionally biased region" description="Low complexity" evidence="1">
    <location>
        <begin position="56"/>
        <end position="68"/>
    </location>
</feature>